<dbReference type="Proteomes" id="UP000009168">
    <property type="component" value="Unassembled WGS sequence"/>
</dbReference>
<feature type="domain" description="GST N-terminal" evidence="6">
    <location>
        <begin position="38"/>
        <end position="119"/>
    </location>
</feature>
<dbReference type="InterPro" id="IPR040079">
    <property type="entry name" value="Glutathione_S-Trfase"/>
</dbReference>
<evidence type="ECO:0000313" key="9">
    <source>
        <dbReference type="Proteomes" id="UP000009168"/>
    </source>
</evidence>
<evidence type="ECO:0000256" key="2">
    <source>
        <dbReference type="ARBA" id="ARBA00005861"/>
    </source>
</evidence>
<dbReference type="RefSeq" id="XP_001020129.2">
    <property type="nucleotide sequence ID" value="XM_001020129.3"/>
</dbReference>
<evidence type="ECO:0000256" key="4">
    <source>
        <dbReference type="ARBA" id="ARBA00022679"/>
    </source>
</evidence>
<keyword evidence="9" id="KW-1185">Reference proteome</keyword>
<comment type="catalytic activity">
    <reaction evidence="5">
        <text>RX + glutathione = an S-substituted glutathione + a halide anion + H(+)</text>
        <dbReference type="Rhea" id="RHEA:16437"/>
        <dbReference type="ChEBI" id="CHEBI:15378"/>
        <dbReference type="ChEBI" id="CHEBI:16042"/>
        <dbReference type="ChEBI" id="CHEBI:17792"/>
        <dbReference type="ChEBI" id="CHEBI:57925"/>
        <dbReference type="ChEBI" id="CHEBI:90779"/>
        <dbReference type="EC" id="2.5.1.18"/>
    </reaction>
</comment>
<comment type="function">
    <text evidence="1">Conjugation of reduced glutathione to a wide number of exogenous and endogenous hydrophobic electrophiles.</text>
</comment>
<dbReference type="GeneID" id="7835917"/>
<gene>
    <name evidence="8" type="ORF">TTHERM_00661650</name>
</gene>
<accession>I7M2D2</accession>
<name>I7M2D2_TETTS</name>
<protein>
    <recommendedName>
        <fullName evidence="3">glutathione transferase</fullName>
        <ecNumber evidence="3">2.5.1.18</ecNumber>
    </recommendedName>
</protein>
<organism evidence="8 9">
    <name type="scientific">Tetrahymena thermophila (strain SB210)</name>
    <dbReference type="NCBI Taxonomy" id="312017"/>
    <lineage>
        <taxon>Eukaryota</taxon>
        <taxon>Sar</taxon>
        <taxon>Alveolata</taxon>
        <taxon>Ciliophora</taxon>
        <taxon>Intramacronucleata</taxon>
        <taxon>Oligohymenophorea</taxon>
        <taxon>Hymenostomatida</taxon>
        <taxon>Tetrahymenina</taxon>
        <taxon>Tetrahymenidae</taxon>
        <taxon>Tetrahymena</taxon>
    </lineage>
</organism>
<dbReference type="Gene3D" id="1.20.1050.10">
    <property type="match status" value="1"/>
</dbReference>
<dbReference type="SUPFAM" id="SSF47616">
    <property type="entry name" value="GST C-terminal domain-like"/>
    <property type="match status" value="1"/>
</dbReference>
<evidence type="ECO:0000256" key="5">
    <source>
        <dbReference type="ARBA" id="ARBA00047960"/>
    </source>
</evidence>
<dbReference type="Gene3D" id="3.40.30.10">
    <property type="entry name" value="Glutaredoxin"/>
    <property type="match status" value="1"/>
</dbReference>
<dbReference type="EC" id="2.5.1.18" evidence="3"/>
<dbReference type="PANTHER" id="PTHR11571">
    <property type="entry name" value="GLUTATHIONE S-TRANSFERASE"/>
    <property type="match status" value="1"/>
</dbReference>
<dbReference type="PROSITE" id="PS50405">
    <property type="entry name" value="GST_CTER"/>
    <property type="match status" value="1"/>
</dbReference>
<dbReference type="InterPro" id="IPR050213">
    <property type="entry name" value="GST_superfamily"/>
</dbReference>
<evidence type="ECO:0000256" key="1">
    <source>
        <dbReference type="ARBA" id="ARBA00003701"/>
    </source>
</evidence>
<dbReference type="InParanoid" id="I7M2D2"/>
<keyword evidence="4" id="KW-0808">Transferase</keyword>
<dbReference type="InterPro" id="IPR004046">
    <property type="entry name" value="GST_C"/>
</dbReference>
<dbReference type="PROSITE" id="PS50404">
    <property type="entry name" value="GST_NTER"/>
    <property type="match status" value="1"/>
</dbReference>
<dbReference type="SFLD" id="SFLDS00019">
    <property type="entry name" value="Glutathione_Transferase_(cytos"/>
    <property type="match status" value="1"/>
</dbReference>
<dbReference type="PANTHER" id="PTHR11571:SF222">
    <property type="entry name" value="GLUTATHIONE TRANSFERASE"/>
    <property type="match status" value="1"/>
</dbReference>
<evidence type="ECO:0000259" key="6">
    <source>
        <dbReference type="PROSITE" id="PS50404"/>
    </source>
</evidence>
<dbReference type="EMBL" id="GG662634">
    <property type="protein sequence ID" value="EAR99884.2"/>
    <property type="molecule type" value="Genomic_DNA"/>
</dbReference>
<dbReference type="OrthoDB" id="410118at2759"/>
<dbReference type="GO" id="GO:0006749">
    <property type="term" value="P:glutathione metabolic process"/>
    <property type="evidence" value="ECO:0007669"/>
    <property type="project" value="TreeGrafter"/>
</dbReference>
<dbReference type="SUPFAM" id="SSF52833">
    <property type="entry name" value="Thioredoxin-like"/>
    <property type="match status" value="1"/>
</dbReference>
<evidence type="ECO:0000256" key="3">
    <source>
        <dbReference type="ARBA" id="ARBA00012452"/>
    </source>
</evidence>
<dbReference type="Pfam" id="PF02798">
    <property type="entry name" value="GST_N"/>
    <property type="match status" value="1"/>
</dbReference>
<dbReference type="STRING" id="312017.I7M2D2"/>
<evidence type="ECO:0000313" key="8">
    <source>
        <dbReference type="EMBL" id="EAR99884.2"/>
    </source>
</evidence>
<dbReference type="AlphaFoldDB" id="I7M2D2"/>
<proteinExistence type="inferred from homology"/>
<sequence>MCLYIYIYPPKRYNFQKQQQINHKQNKTSLRNLIQYKQMTTLGYWGIRGLAQPIRFLLAYLGVQYTNKAYANPEEWFGKDKNELGFDFPNIPYLIDGDLKLTESSAIPIYLIRKHKRNELLGSSADGSYSEKEVRVAQIVGVIRDLFKELTGLCFNPDFKNIKEKLYTEKLELLIKRLGAYLGDKEFIVGTLTYADFLFYEALSYIRHIYPQAICATLTAYINRFENLPGIKEYIASHAQELKVFLPPQRATWSGPQ</sequence>
<dbReference type="Pfam" id="PF14497">
    <property type="entry name" value="GST_C_3"/>
    <property type="match status" value="1"/>
</dbReference>
<comment type="similarity">
    <text evidence="2">Belongs to the GST superfamily. Mu family.</text>
</comment>
<dbReference type="InterPro" id="IPR036249">
    <property type="entry name" value="Thioredoxin-like_sf"/>
</dbReference>
<dbReference type="InterPro" id="IPR010987">
    <property type="entry name" value="Glutathione-S-Trfase_C-like"/>
</dbReference>
<reference evidence="9" key="1">
    <citation type="journal article" date="2006" name="PLoS Biol.">
        <title>Macronuclear genome sequence of the ciliate Tetrahymena thermophila, a model eukaryote.</title>
        <authorList>
            <person name="Eisen J.A."/>
            <person name="Coyne R.S."/>
            <person name="Wu M."/>
            <person name="Wu D."/>
            <person name="Thiagarajan M."/>
            <person name="Wortman J.R."/>
            <person name="Badger J.H."/>
            <person name="Ren Q."/>
            <person name="Amedeo P."/>
            <person name="Jones K.M."/>
            <person name="Tallon L.J."/>
            <person name="Delcher A.L."/>
            <person name="Salzberg S.L."/>
            <person name="Silva J.C."/>
            <person name="Haas B.J."/>
            <person name="Majoros W.H."/>
            <person name="Farzad M."/>
            <person name="Carlton J.M."/>
            <person name="Smith R.K. Jr."/>
            <person name="Garg J."/>
            <person name="Pearlman R.E."/>
            <person name="Karrer K.M."/>
            <person name="Sun L."/>
            <person name="Manning G."/>
            <person name="Elde N.C."/>
            <person name="Turkewitz A.P."/>
            <person name="Asai D.J."/>
            <person name="Wilkes D.E."/>
            <person name="Wang Y."/>
            <person name="Cai H."/>
            <person name="Collins K."/>
            <person name="Stewart B.A."/>
            <person name="Lee S.R."/>
            <person name="Wilamowska K."/>
            <person name="Weinberg Z."/>
            <person name="Ruzzo W.L."/>
            <person name="Wloga D."/>
            <person name="Gaertig J."/>
            <person name="Frankel J."/>
            <person name="Tsao C.-C."/>
            <person name="Gorovsky M.A."/>
            <person name="Keeling P.J."/>
            <person name="Waller R.F."/>
            <person name="Patron N.J."/>
            <person name="Cherry J.M."/>
            <person name="Stover N.A."/>
            <person name="Krieger C.J."/>
            <person name="del Toro C."/>
            <person name="Ryder H.F."/>
            <person name="Williamson S.C."/>
            <person name="Barbeau R.A."/>
            <person name="Hamilton E.P."/>
            <person name="Orias E."/>
        </authorList>
    </citation>
    <scope>NUCLEOTIDE SEQUENCE [LARGE SCALE GENOMIC DNA]</scope>
    <source>
        <strain evidence="9">SB210</strain>
    </source>
</reference>
<dbReference type="KEGG" id="tet:TTHERM_00661650"/>
<evidence type="ECO:0000259" key="7">
    <source>
        <dbReference type="PROSITE" id="PS50405"/>
    </source>
</evidence>
<dbReference type="eggNOG" id="KOG1695">
    <property type="taxonomic scope" value="Eukaryota"/>
</dbReference>
<dbReference type="GO" id="GO:0004364">
    <property type="term" value="F:glutathione transferase activity"/>
    <property type="evidence" value="ECO:0007669"/>
    <property type="project" value="UniProtKB-EC"/>
</dbReference>
<dbReference type="SMR" id="I7M2D2"/>
<feature type="domain" description="GST C-terminal" evidence="7">
    <location>
        <begin position="129"/>
        <end position="245"/>
    </location>
</feature>
<dbReference type="InterPro" id="IPR036282">
    <property type="entry name" value="Glutathione-S-Trfase_C_sf"/>
</dbReference>
<dbReference type="InterPro" id="IPR004045">
    <property type="entry name" value="Glutathione_S-Trfase_N"/>
</dbReference>